<feature type="domain" description="RING-type" evidence="4">
    <location>
        <begin position="67"/>
        <end position="109"/>
    </location>
</feature>
<accession>D8S3G4</accession>
<dbReference type="SUPFAM" id="SSF57850">
    <property type="entry name" value="RING/U-box"/>
    <property type="match status" value="1"/>
</dbReference>
<dbReference type="Pfam" id="PF01535">
    <property type="entry name" value="PPR"/>
    <property type="match status" value="5"/>
</dbReference>
<dbReference type="NCBIfam" id="TIGR00756">
    <property type="entry name" value="PPR"/>
    <property type="match status" value="1"/>
</dbReference>
<proteinExistence type="predicted"/>
<evidence type="ECO:0000256" key="2">
    <source>
        <dbReference type="PROSITE-ProRule" id="PRU00175"/>
    </source>
</evidence>
<dbReference type="GO" id="GO:0009451">
    <property type="term" value="P:RNA modification"/>
    <property type="evidence" value="ECO:0007669"/>
    <property type="project" value="InterPro"/>
</dbReference>
<dbReference type="InterPro" id="IPR046960">
    <property type="entry name" value="PPR_At4g14850-like_plant"/>
</dbReference>
<dbReference type="eggNOG" id="KOG4628">
    <property type="taxonomic scope" value="Eukaryota"/>
</dbReference>
<dbReference type="InterPro" id="IPR001841">
    <property type="entry name" value="Znf_RING"/>
</dbReference>
<evidence type="ECO:0000256" key="3">
    <source>
        <dbReference type="PROSITE-ProRule" id="PRU00708"/>
    </source>
</evidence>
<keyword evidence="6" id="KW-1185">Reference proteome</keyword>
<dbReference type="InterPro" id="IPR002885">
    <property type="entry name" value="PPR_rpt"/>
</dbReference>
<name>D8S3G4_SELML</name>
<dbReference type="EMBL" id="GL377600">
    <property type="protein sequence ID" value="EFJ21100.1"/>
    <property type="molecule type" value="Genomic_DNA"/>
</dbReference>
<dbReference type="Pfam" id="PF13639">
    <property type="entry name" value="zf-RING_2"/>
    <property type="match status" value="1"/>
</dbReference>
<feature type="repeat" description="PPR" evidence="3">
    <location>
        <begin position="135"/>
        <end position="169"/>
    </location>
</feature>
<keyword evidence="2" id="KW-0862">Zinc</keyword>
<dbReference type="AlphaFoldDB" id="D8S3G4"/>
<dbReference type="InterPro" id="IPR013083">
    <property type="entry name" value="Znf_RING/FYVE/PHD"/>
</dbReference>
<dbReference type="PANTHER" id="PTHR47926">
    <property type="entry name" value="PENTATRICOPEPTIDE REPEAT-CONTAINING PROTEIN"/>
    <property type="match status" value="1"/>
</dbReference>
<dbReference type="GO" id="GO:0003723">
    <property type="term" value="F:RNA binding"/>
    <property type="evidence" value="ECO:0007669"/>
    <property type="project" value="InterPro"/>
</dbReference>
<protein>
    <recommendedName>
        <fullName evidence="4">RING-type domain-containing protein</fullName>
    </recommendedName>
</protein>
<keyword evidence="2" id="KW-0863">Zinc-finger</keyword>
<dbReference type="eggNOG" id="KOG4197">
    <property type="taxonomic scope" value="Eukaryota"/>
</dbReference>
<dbReference type="SMART" id="SM00184">
    <property type="entry name" value="RING"/>
    <property type="match status" value="1"/>
</dbReference>
<dbReference type="CDD" id="cd16448">
    <property type="entry name" value="RING-H2"/>
    <property type="match status" value="1"/>
</dbReference>
<dbReference type="GO" id="GO:0008270">
    <property type="term" value="F:zinc ion binding"/>
    <property type="evidence" value="ECO:0007669"/>
    <property type="project" value="UniProtKB-KW"/>
</dbReference>
<dbReference type="Gene3D" id="3.30.40.10">
    <property type="entry name" value="Zinc/RING finger domain, C3HC4 (zinc finger)"/>
    <property type="match status" value="1"/>
</dbReference>
<dbReference type="Gene3D" id="1.25.40.10">
    <property type="entry name" value="Tetratricopeptide repeat domain"/>
    <property type="match status" value="2"/>
</dbReference>
<keyword evidence="1" id="KW-0677">Repeat</keyword>
<dbReference type="PANTHER" id="PTHR47926:SF382">
    <property type="entry name" value="PENTACOTRIPEPTIDE-REPEAT REGION OF PRORP DOMAIN-CONTAINING PROTEIN"/>
    <property type="match status" value="1"/>
</dbReference>
<sequence length="432" mass="47448">MEALRLRYGGSHELDIALVFSSLGLTRLPQSLVELESVKCVASPALVASLDRTVFSDGGGGGSADSCVICQNEYVGGDNLSRLPCKHDVHEACGSEWLLNYSKLCPVCKADIATLLFLIDSSSNDEQAVHSTLQRVLSWNIAIAAYARNGQVELAKAVFDESPQRDVSSWNTLAQAYLHRQDFSSAKRAFDGMPSHDVVSLNTMVCGVLLSAYIRNEEPVLAKEFFDKMWKRDQFSWNILLCGFVHCGWLDKAEILLHEKMPMYGIVPMNAILAGYSQLGNLEKVKMLFDALPCGNVVSWFILIACHAHKGESLQTKLVFGKMPQLNMVAWNALGFVCGLTKQLEAAREVFHSMPDPQHYGSVIDLVARSGEVKDAKGMLAWFGLASDVAWRSLLAACRIQLDEESALAAASSQEDHKEKAPYSLLVNILAS</sequence>
<gene>
    <name evidence="5" type="ORF">SELMODRAFT_417741</name>
</gene>
<feature type="repeat" description="PPR" evidence="3">
    <location>
        <begin position="233"/>
        <end position="268"/>
    </location>
</feature>
<reference evidence="5 6" key="1">
    <citation type="journal article" date="2011" name="Science">
        <title>The Selaginella genome identifies genetic changes associated with the evolution of vascular plants.</title>
        <authorList>
            <person name="Banks J.A."/>
            <person name="Nishiyama T."/>
            <person name="Hasebe M."/>
            <person name="Bowman J.L."/>
            <person name="Gribskov M."/>
            <person name="dePamphilis C."/>
            <person name="Albert V.A."/>
            <person name="Aono N."/>
            <person name="Aoyama T."/>
            <person name="Ambrose B.A."/>
            <person name="Ashton N.W."/>
            <person name="Axtell M.J."/>
            <person name="Barker E."/>
            <person name="Barker M.S."/>
            <person name="Bennetzen J.L."/>
            <person name="Bonawitz N.D."/>
            <person name="Chapple C."/>
            <person name="Cheng C."/>
            <person name="Correa L.G."/>
            <person name="Dacre M."/>
            <person name="DeBarry J."/>
            <person name="Dreyer I."/>
            <person name="Elias M."/>
            <person name="Engstrom E.M."/>
            <person name="Estelle M."/>
            <person name="Feng L."/>
            <person name="Finet C."/>
            <person name="Floyd S.K."/>
            <person name="Frommer W.B."/>
            <person name="Fujita T."/>
            <person name="Gramzow L."/>
            <person name="Gutensohn M."/>
            <person name="Harholt J."/>
            <person name="Hattori M."/>
            <person name="Heyl A."/>
            <person name="Hirai T."/>
            <person name="Hiwatashi Y."/>
            <person name="Ishikawa M."/>
            <person name="Iwata M."/>
            <person name="Karol K.G."/>
            <person name="Koehler B."/>
            <person name="Kolukisaoglu U."/>
            <person name="Kubo M."/>
            <person name="Kurata T."/>
            <person name="Lalonde S."/>
            <person name="Li K."/>
            <person name="Li Y."/>
            <person name="Litt A."/>
            <person name="Lyons E."/>
            <person name="Manning G."/>
            <person name="Maruyama T."/>
            <person name="Michael T.P."/>
            <person name="Mikami K."/>
            <person name="Miyazaki S."/>
            <person name="Morinaga S."/>
            <person name="Murata T."/>
            <person name="Mueller-Roeber B."/>
            <person name="Nelson D.R."/>
            <person name="Obara M."/>
            <person name="Oguri Y."/>
            <person name="Olmstead R.G."/>
            <person name="Onodera N."/>
            <person name="Petersen B.L."/>
            <person name="Pils B."/>
            <person name="Prigge M."/>
            <person name="Rensing S.A."/>
            <person name="Riano-Pachon D.M."/>
            <person name="Roberts A.W."/>
            <person name="Sato Y."/>
            <person name="Scheller H.V."/>
            <person name="Schulz B."/>
            <person name="Schulz C."/>
            <person name="Shakirov E.V."/>
            <person name="Shibagaki N."/>
            <person name="Shinohara N."/>
            <person name="Shippen D.E."/>
            <person name="Soerensen I."/>
            <person name="Sotooka R."/>
            <person name="Sugimoto N."/>
            <person name="Sugita M."/>
            <person name="Sumikawa N."/>
            <person name="Tanurdzic M."/>
            <person name="Theissen G."/>
            <person name="Ulvskov P."/>
            <person name="Wakazuki S."/>
            <person name="Weng J.K."/>
            <person name="Willats W.W."/>
            <person name="Wipf D."/>
            <person name="Wolf P.G."/>
            <person name="Yang L."/>
            <person name="Zimmer A.D."/>
            <person name="Zhu Q."/>
            <person name="Mitros T."/>
            <person name="Hellsten U."/>
            <person name="Loque D."/>
            <person name="Otillar R."/>
            <person name="Salamov A."/>
            <person name="Schmutz J."/>
            <person name="Shapiro H."/>
            <person name="Lindquist E."/>
            <person name="Lucas S."/>
            <person name="Rokhsar D."/>
            <person name="Grigoriev I.V."/>
        </authorList>
    </citation>
    <scope>NUCLEOTIDE SEQUENCE [LARGE SCALE GENOMIC DNA]</scope>
</reference>
<keyword evidence="2" id="KW-0479">Metal-binding</keyword>
<dbReference type="KEGG" id="smo:SELMODRAFT_417741"/>
<dbReference type="Gramene" id="EFJ21100">
    <property type="protein sequence ID" value="EFJ21100"/>
    <property type="gene ID" value="SELMODRAFT_417741"/>
</dbReference>
<dbReference type="InterPro" id="IPR011990">
    <property type="entry name" value="TPR-like_helical_dom_sf"/>
</dbReference>
<evidence type="ECO:0000313" key="6">
    <source>
        <dbReference type="Proteomes" id="UP000001514"/>
    </source>
</evidence>
<dbReference type="Proteomes" id="UP000001514">
    <property type="component" value="Unassembled WGS sequence"/>
</dbReference>
<evidence type="ECO:0000256" key="1">
    <source>
        <dbReference type="ARBA" id="ARBA00022737"/>
    </source>
</evidence>
<organism evidence="6">
    <name type="scientific">Selaginella moellendorffii</name>
    <name type="common">Spikemoss</name>
    <dbReference type="NCBI Taxonomy" id="88036"/>
    <lineage>
        <taxon>Eukaryota</taxon>
        <taxon>Viridiplantae</taxon>
        <taxon>Streptophyta</taxon>
        <taxon>Embryophyta</taxon>
        <taxon>Tracheophyta</taxon>
        <taxon>Lycopodiopsida</taxon>
        <taxon>Selaginellales</taxon>
        <taxon>Selaginellaceae</taxon>
        <taxon>Selaginella</taxon>
    </lineage>
</organism>
<dbReference type="HOGENOM" id="CLU_635221_0_0_1"/>
<evidence type="ECO:0000259" key="4">
    <source>
        <dbReference type="PROSITE" id="PS50089"/>
    </source>
</evidence>
<evidence type="ECO:0000313" key="5">
    <source>
        <dbReference type="EMBL" id="EFJ21100.1"/>
    </source>
</evidence>
<dbReference type="PROSITE" id="PS50089">
    <property type="entry name" value="ZF_RING_2"/>
    <property type="match status" value="1"/>
</dbReference>
<dbReference type="GO" id="GO:0005737">
    <property type="term" value="C:cytoplasm"/>
    <property type="evidence" value="ECO:0007669"/>
    <property type="project" value="UniProtKB-ARBA"/>
</dbReference>
<dbReference type="InParanoid" id="D8S3G4"/>
<dbReference type="PROSITE" id="PS51375">
    <property type="entry name" value="PPR"/>
    <property type="match status" value="2"/>
</dbReference>